<proteinExistence type="predicted"/>
<reference evidence="3 4" key="1">
    <citation type="journal article" date="2019" name="Int. J. Syst. Evol. Microbiol.">
        <title>The Global Catalogue of Microorganisms (GCM) 10K type strain sequencing project: providing services to taxonomists for standard genome sequencing and annotation.</title>
        <authorList>
            <consortium name="The Broad Institute Genomics Platform"/>
            <consortium name="The Broad Institute Genome Sequencing Center for Infectious Disease"/>
            <person name="Wu L."/>
            <person name="Ma J."/>
        </authorList>
    </citation>
    <scope>NUCLEOTIDE SEQUENCE [LARGE SCALE GENOMIC DNA]</scope>
    <source>
        <strain evidence="3 4">JCM 11136</strain>
    </source>
</reference>
<feature type="domain" description="Histidine kinase/HSP90-like ATPase" evidence="2">
    <location>
        <begin position="17"/>
        <end position="129"/>
    </location>
</feature>
<dbReference type="PANTHER" id="PTHR35526:SF3">
    <property type="entry name" value="ANTI-SIGMA-F FACTOR RSBW"/>
    <property type="match status" value="1"/>
</dbReference>
<comment type="caution">
    <text evidence="3">The sequence shown here is derived from an EMBL/GenBank/DDBJ whole genome shotgun (WGS) entry which is preliminary data.</text>
</comment>
<keyword evidence="1" id="KW-0808">Transferase</keyword>
<dbReference type="Pfam" id="PF13581">
    <property type="entry name" value="HATPase_c_2"/>
    <property type="match status" value="1"/>
</dbReference>
<dbReference type="PANTHER" id="PTHR35526">
    <property type="entry name" value="ANTI-SIGMA-F FACTOR RSBW-RELATED"/>
    <property type="match status" value="1"/>
</dbReference>
<evidence type="ECO:0000259" key="2">
    <source>
        <dbReference type="Pfam" id="PF13581"/>
    </source>
</evidence>
<evidence type="ECO:0000256" key="1">
    <source>
        <dbReference type="ARBA" id="ARBA00022527"/>
    </source>
</evidence>
<keyword evidence="1" id="KW-0723">Serine/threonine-protein kinase</keyword>
<protein>
    <recommendedName>
        <fullName evidence="2">Histidine kinase/HSP90-like ATPase domain-containing protein</fullName>
    </recommendedName>
</protein>
<keyword evidence="4" id="KW-1185">Reference proteome</keyword>
<dbReference type="Gene3D" id="3.30.565.10">
    <property type="entry name" value="Histidine kinase-like ATPase, C-terminal domain"/>
    <property type="match status" value="1"/>
</dbReference>
<dbReference type="CDD" id="cd16936">
    <property type="entry name" value="HATPase_RsbW-like"/>
    <property type="match status" value="1"/>
</dbReference>
<name>A0ABN1P9G8_9ACTN</name>
<gene>
    <name evidence="3" type="ORF">GCM10009560_26120</name>
</gene>
<sequence length="151" mass="15874">MATASVQAPSVLTLALPQSPESIGKARRVVRGVLTARGWPEELVASAVLVVCELVTNAVVHGLPPVGLRVQVVSGFVAGRVTDRSSERPILAAADVEAEGGRGLAIVQAMADRWGTYPLPGSEGKAVWFEFRGPPDPVRLARSSPVTRSRS</sequence>
<keyword evidence="1" id="KW-0418">Kinase</keyword>
<dbReference type="Proteomes" id="UP001501578">
    <property type="component" value="Unassembled WGS sequence"/>
</dbReference>
<dbReference type="InterPro" id="IPR003594">
    <property type="entry name" value="HATPase_dom"/>
</dbReference>
<dbReference type="EMBL" id="BAAAHQ010000011">
    <property type="protein sequence ID" value="GAA0924988.1"/>
    <property type="molecule type" value="Genomic_DNA"/>
</dbReference>
<evidence type="ECO:0000313" key="3">
    <source>
        <dbReference type="EMBL" id="GAA0924988.1"/>
    </source>
</evidence>
<evidence type="ECO:0000313" key="4">
    <source>
        <dbReference type="Proteomes" id="UP001501578"/>
    </source>
</evidence>
<dbReference type="InterPro" id="IPR036890">
    <property type="entry name" value="HATPase_C_sf"/>
</dbReference>
<dbReference type="InterPro" id="IPR050267">
    <property type="entry name" value="Anti-sigma-factor_SerPK"/>
</dbReference>
<accession>A0ABN1P9G8</accession>
<dbReference type="RefSeq" id="WP_343950079.1">
    <property type="nucleotide sequence ID" value="NZ_BAAAHQ010000011.1"/>
</dbReference>
<organism evidence="3 4">
    <name type="scientific">Nonomuraea longicatena</name>
    <dbReference type="NCBI Taxonomy" id="83682"/>
    <lineage>
        <taxon>Bacteria</taxon>
        <taxon>Bacillati</taxon>
        <taxon>Actinomycetota</taxon>
        <taxon>Actinomycetes</taxon>
        <taxon>Streptosporangiales</taxon>
        <taxon>Streptosporangiaceae</taxon>
        <taxon>Nonomuraea</taxon>
    </lineage>
</organism>
<dbReference type="SUPFAM" id="SSF55874">
    <property type="entry name" value="ATPase domain of HSP90 chaperone/DNA topoisomerase II/histidine kinase"/>
    <property type="match status" value="1"/>
</dbReference>